<reference evidence="2" key="1">
    <citation type="journal article" date="2018" name="Genome Biol.">
        <title>SKESA: strategic k-mer extension for scrupulous assemblies.</title>
        <authorList>
            <person name="Souvorov A."/>
            <person name="Agarwala R."/>
            <person name="Lipman D.J."/>
        </authorList>
    </citation>
    <scope>NUCLEOTIDE SEQUENCE [LARGE SCALE GENOMIC DNA]</scope>
    <source>
        <strain evidence="2">BCW_4213</strain>
    </source>
</reference>
<proteinExistence type="predicted"/>
<name>A0A1Q4PDK4_ECOLX</name>
<dbReference type="EMBL" id="DABDSA010000013">
    <property type="protein sequence ID" value="HAI2142253.1"/>
    <property type="molecule type" value="Genomic_DNA"/>
</dbReference>
<dbReference type="EMBL" id="VZEL01000011">
    <property type="protein sequence ID" value="KAB0124229.1"/>
    <property type="molecule type" value="Genomic_DNA"/>
</dbReference>
<dbReference type="Gene3D" id="2.60.40.2290">
    <property type="match status" value="1"/>
</dbReference>
<dbReference type="Proteomes" id="UP001271591">
    <property type="component" value="Unassembled WGS sequence"/>
</dbReference>
<reference evidence="2" key="3">
    <citation type="submission" date="2020-02" db="EMBL/GenBank/DDBJ databases">
        <authorList>
            <consortium name="NCBI Pathogen Detection Project"/>
        </authorList>
    </citation>
    <scope>NUCLEOTIDE SEQUENCE</scope>
    <source>
        <strain evidence="2">BCW_4213</strain>
    </source>
</reference>
<accession>A0A1Q4PDK4</accession>
<organism evidence="3 5">
    <name type="scientific">Escherichia coli</name>
    <dbReference type="NCBI Taxonomy" id="562"/>
    <lineage>
        <taxon>Bacteria</taxon>
        <taxon>Pseudomonadati</taxon>
        <taxon>Pseudomonadota</taxon>
        <taxon>Gammaproteobacteria</taxon>
        <taxon>Enterobacterales</taxon>
        <taxon>Enterobacteriaceae</taxon>
        <taxon>Escherichia</taxon>
    </lineage>
</organism>
<protein>
    <submittedName>
        <fullName evidence="3">Uncharacterized protein</fullName>
    </submittedName>
</protein>
<dbReference type="EMBL" id="JAWPMK010000002">
    <property type="protein sequence ID" value="MDW9352359.1"/>
    <property type="molecule type" value="Genomic_DNA"/>
</dbReference>
<sequence>MKKYILVSLMGLSLNAFAGGSGWNPDRVDPSRCVMATGSGPTSAGYMVYRTTDSVCMQGINEGKVKGVHIYDGHHEFNDGTVDTFSGNVTPISPLTLKTDVQKVNKVGIKRWWYKASWIK</sequence>
<evidence type="ECO:0000313" key="4">
    <source>
        <dbReference type="EMBL" id="MDW9352359.1"/>
    </source>
</evidence>
<dbReference type="RefSeq" id="WP_001561605.1">
    <property type="nucleotide sequence ID" value="NZ_CANUDV010000017.1"/>
</dbReference>
<dbReference type="Proteomes" id="UP000852798">
    <property type="component" value="Unassembled WGS sequence"/>
</dbReference>
<evidence type="ECO:0000313" key="3">
    <source>
        <dbReference type="EMBL" id="KAB0124229.1"/>
    </source>
</evidence>
<reference evidence="3 5" key="2">
    <citation type="submission" date="2019-03" db="EMBL/GenBank/DDBJ databases">
        <title>Whole Genome Sequencing of Shiga-Toxin Escherichia coli Strains from Nebraska.</title>
        <authorList>
            <person name="Abdalhamid B."/>
            <person name="Mccutchen E.L."/>
            <person name="Bouska A.C."/>
            <person name="Hinrichs S.H."/>
            <person name="Iwen P.C."/>
        </authorList>
    </citation>
    <scope>NUCLEOTIDE SEQUENCE [LARGE SCALE GENOMIC DNA]</scope>
    <source>
        <strain evidence="3 5">STEC_170836</strain>
    </source>
</reference>
<keyword evidence="1" id="KW-0732">Signal</keyword>
<dbReference type="InterPro" id="IPR053764">
    <property type="entry name" value="CellEnv_BiogenAssoc_sf"/>
</dbReference>
<dbReference type="Proteomes" id="UP000327073">
    <property type="component" value="Unassembled WGS sequence"/>
</dbReference>
<evidence type="ECO:0000313" key="5">
    <source>
        <dbReference type="Proteomes" id="UP000327073"/>
    </source>
</evidence>
<evidence type="ECO:0000313" key="2">
    <source>
        <dbReference type="EMBL" id="HAI2142253.1"/>
    </source>
</evidence>
<evidence type="ECO:0000256" key="1">
    <source>
        <dbReference type="SAM" id="SignalP"/>
    </source>
</evidence>
<comment type="caution">
    <text evidence="3">The sequence shown here is derived from an EMBL/GenBank/DDBJ whole genome shotgun (WGS) entry which is preliminary data.</text>
</comment>
<feature type="chain" id="PRO_5042339119" evidence="1">
    <location>
        <begin position="19"/>
        <end position="120"/>
    </location>
</feature>
<reference evidence="4" key="4">
    <citation type="submission" date="2023-10" db="EMBL/GenBank/DDBJ databases">
        <title>Draft Genome Sequence of a Shiga toxin-producing Escherichia coli strain from deer meat showing an IS-element integration in the B-subunit of the Shiga toxin Stx2b gene.</title>
        <authorList>
            <person name="Projahn M."/>
            <person name="Borowiak M."/>
        </authorList>
    </citation>
    <scope>NUCLEOTIDE SEQUENCE</scope>
    <source>
        <strain evidence="4">BfR-EC-18960</strain>
    </source>
</reference>
<gene>
    <name evidence="3" type="ORF">F7F11_13180</name>
    <name evidence="2" type="ORF">HI055_002596</name>
    <name evidence="4" type="ORF">R8G00_23015</name>
</gene>
<dbReference type="AlphaFoldDB" id="A0A1Q4PDK4"/>
<feature type="signal peptide" evidence="1">
    <location>
        <begin position="1"/>
        <end position="18"/>
    </location>
</feature>